<organism evidence="1 2">
    <name type="scientific">Bursaphelenchus okinawaensis</name>
    <dbReference type="NCBI Taxonomy" id="465554"/>
    <lineage>
        <taxon>Eukaryota</taxon>
        <taxon>Metazoa</taxon>
        <taxon>Ecdysozoa</taxon>
        <taxon>Nematoda</taxon>
        <taxon>Chromadorea</taxon>
        <taxon>Rhabditida</taxon>
        <taxon>Tylenchina</taxon>
        <taxon>Tylenchomorpha</taxon>
        <taxon>Aphelenchoidea</taxon>
        <taxon>Aphelenchoididae</taxon>
        <taxon>Bursaphelenchus</taxon>
    </lineage>
</organism>
<dbReference type="Proteomes" id="UP000614601">
    <property type="component" value="Unassembled WGS sequence"/>
</dbReference>
<dbReference type="Pfam" id="PF00300">
    <property type="entry name" value="His_Phos_1"/>
    <property type="match status" value="1"/>
</dbReference>
<dbReference type="PANTHER" id="PTHR16469:SF27">
    <property type="entry name" value="UBIQUITIN-ASSOCIATED AND SH3 DOMAIN-CONTAINING BA-RELATED"/>
    <property type="match status" value="1"/>
</dbReference>
<gene>
    <name evidence="1" type="ORF">BOKJ2_LOCUS69</name>
</gene>
<comment type="caution">
    <text evidence="1">The sequence shown here is derived from an EMBL/GenBank/DDBJ whole genome shotgun (WGS) entry which is preliminary data.</text>
</comment>
<evidence type="ECO:0000313" key="2">
    <source>
        <dbReference type="Proteomes" id="UP000614601"/>
    </source>
</evidence>
<dbReference type="InterPro" id="IPR051710">
    <property type="entry name" value="Phosphatase_SH3-domain"/>
</dbReference>
<protein>
    <submittedName>
        <fullName evidence="1">Uncharacterized protein</fullName>
    </submittedName>
</protein>
<dbReference type="InterPro" id="IPR029033">
    <property type="entry name" value="His_PPase_superfam"/>
</dbReference>
<reference evidence="1" key="1">
    <citation type="submission" date="2020-09" db="EMBL/GenBank/DDBJ databases">
        <authorList>
            <person name="Kikuchi T."/>
        </authorList>
    </citation>
    <scope>NUCLEOTIDE SEQUENCE</scope>
    <source>
        <strain evidence="1">SH1</strain>
    </source>
</reference>
<dbReference type="GO" id="GO:0016791">
    <property type="term" value="F:phosphatase activity"/>
    <property type="evidence" value="ECO:0007669"/>
    <property type="project" value="UniProtKB-ARBA"/>
</dbReference>
<dbReference type="Gene3D" id="3.40.50.1240">
    <property type="entry name" value="Phosphoglycerate mutase-like"/>
    <property type="match status" value="1"/>
</dbReference>
<dbReference type="AlphaFoldDB" id="A0A811JQ77"/>
<dbReference type="Proteomes" id="UP000783686">
    <property type="component" value="Unassembled WGS sequence"/>
</dbReference>
<dbReference type="OrthoDB" id="414418at2759"/>
<dbReference type="EMBL" id="CAJFDH010000001">
    <property type="protein sequence ID" value="CAD5205385.1"/>
    <property type="molecule type" value="Genomic_DNA"/>
</dbReference>
<dbReference type="SUPFAM" id="SSF53254">
    <property type="entry name" value="Phosphoglycerate mutase-like"/>
    <property type="match status" value="1"/>
</dbReference>
<keyword evidence="2" id="KW-1185">Reference proteome</keyword>
<sequence>MQIQNVQNPKIPGRIIRNFKCKDGKERDVFMPLRKDNNCWNDGLPVFPRSKPLIRDGTHRPSNVLYLIRTGESIKNVFPNWTRDCFEEAPDRKDKVVYNLDDVNLPNAIPKRNINEFDKDPPLSEMGKLTARAICKQLKNDDVALHAIYTSPFLRCMETATCFSELLEEGVAGFNIEPGLTEYVNFPDVPVFFTPKEATDVNLKVNMKYEPVKGPLPKDKESPSDMFVRLKGVLNDMHRREPLTRVTAIVATPTVLQNISALLRKEKGAVDRNTALKSPPSMVQVLAFEHKKWVSRDDLIPKFSYKQGCNYKMINLKDRDN</sequence>
<name>A0A811JQ77_9BILA</name>
<proteinExistence type="predicted"/>
<dbReference type="InterPro" id="IPR013078">
    <property type="entry name" value="His_Pase_superF_clade-1"/>
</dbReference>
<accession>A0A811JQ77</accession>
<dbReference type="CDD" id="cd07067">
    <property type="entry name" value="HP_PGM_like"/>
    <property type="match status" value="1"/>
</dbReference>
<dbReference type="PANTHER" id="PTHR16469">
    <property type="entry name" value="UBIQUITIN-ASSOCIATED AND SH3 DOMAIN-CONTAINING BA-RELATED"/>
    <property type="match status" value="1"/>
</dbReference>
<dbReference type="EMBL" id="CAJFCW020000001">
    <property type="protein sequence ID" value="CAG9077081.1"/>
    <property type="molecule type" value="Genomic_DNA"/>
</dbReference>
<evidence type="ECO:0000313" key="1">
    <source>
        <dbReference type="EMBL" id="CAD5205385.1"/>
    </source>
</evidence>